<dbReference type="EMBL" id="JAPDFR010000009">
    <property type="protein sequence ID" value="KAK0383700.1"/>
    <property type="molecule type" value="Genomic_DNA"/>
</dbReference>
<proteinExistence type="predicted"/>
<dbReference type="Pfam" id="PF01425">
    <property type="entry name" value="Amidase"/>
    <property type="match status" value="1"/>
</dbReference>
<dbReference type="InterPro" id="IPR023631">
    <property type="entry name" value="Amidase_dom"/>
</dbReference>
<dbReference type="SUPFAM" id="SSF75304">
    <property type="entry name" value="Amidase signature (AS) enzymes"/>
    <property type="match status" value="1"/>
</dbReference>
<dbReference type="PANTHER" id="PTHR42678">
    <property type="entry name" value="AMIDASE"/>
    <property type="match status" value="1"/>
</dbReference>
<reference evidence="3" key="1">
    <citation type="submission" date="2022-10" db="EMBL/GenBank/DDBJ databases">
        <title>Determination and structural analysis of whole genome sequence of Sarocladium strictum F4-1.</title>
        <authorList>
            <person name="Hu L."/>
            <person name="Jiang Y."/>
        </authorList>
    </citation>
    <scope>NUCLEOTIDE SEQUENCE</scope>
    <source>
        <strain evidence="3">F4-1</strain>
    </source>
</reference>
<dbReference type="Gene3D" id="3.90.1300.10">
    <property type="entry name" value="Amidase signature (AS) domain"/>
    <property type="match status" value="1"/>
</dbReference>
<dbReference type="PANTHER" id="PTHR42678:SF5">
    <property type="entry name" value="GLUTAMYL-TRNA(GLN) AMIDOTRANSFERASE SUBUNIT A"/>
    <property type="match status" value="1"/>
</dbReference>
<evidence type="ECO:0000313" key="3">
    <source>
        <dbReference type="EMBL" id="KAK0383700.1"/>
    </source>
</evidence>
<evidence type="ECO:0000256" key="1">
    <source>
        <dbReference type="SAM" id="SignalP"/>
    </source>
</evidence>
<dbReference type="Proteomes" id="UP001175261">
    <property type="component" value="Unassembled WGS sequence"/>
</dbReference>
<evidence type="ECO:0000259" key="2">
    <source>
        <dbReference type="Pfam" id="PF01425"/>
    </source>
</evidence>
<sequence>MHLGSLLVLAAHGAASSTFGTYRPPSFTPGPGFDVREATIDSIHDSLYKGEVTCRDVVSAFLARIEEFNPLISAVLSLNPAVLADADLLDADDAPWSEKGRLHCIPILLKDNYDAVGMPTTAGCKALAHLEPTSDAPVVTALKSAGAIILGKVNMHEMALEGLSVSSLGGQTLNPYDLSRTPGGSSGGSGAAIAANLAVVATGTDTVNSLRSPASANNLFSFRPTRGLISRAGVIPVGYTQDALGAMGRSVKDIATVLDVMAKSAHHPADNATALKPPNIHLKDYDTNLFGGTLAGMRIGVLSGAYNHTASSETSPVLEAMANMERLLRDEGVELSPIVSPMFNMADMASEVDVQSFEYREVLNEYLQREDLKGEPRPASFEELRSTSDPAYLAKKKRIEELTTALHEEFRSKGLDAIIYPEQRNLVVKVGSPSQAGRNGILAAVTGSPVVVVPAGWSEPSEDAPLGVPIGMEILGMPWTEEKLLRIAQLISQETGQLRKPPKLAEHAVRGKCYSHVPSGFLSTVADASQHYPMGILDRQ</sequence>
<keyword evidence="1" id="KW-0732">Signal</keyword>
<accession>A0AA39GAG6</accession>
<dbReference type="AlphaFoldDB" id="A0AA39GAG6"/>
<evidence type="ECO:0000313" key="4">
    <source>
        <dbReference type="Proteomes" id="UP001175261"/>
    </source>
</evidence>
<organism evidence="3 4">
    <name type="scientific">Sarocladium strictum</name>
    <name type="common">Black bundle disease fungus</name>
    <name type="synonym">Acremonium strictum</name>
    <dbReference type="NCBI Taxonomy" id="5046"/>
    <lineage>
        <taxon>Eukaryota</taxon>
        <taxon>Fungi</taxon>
        <taxon>Dikarya</taxon>
        <taxon>Ascomycota</taxon>
        <taxon>Pezizomycotina</taxon>
        <taxon>Sordariomycetes</taxon>
        <taxon>Hypocreomycetidae</taxon>
        <taxon>Hypocreales</taxon>
        <taxon>Sarocladiaceae</taxon>
        <taxon>Sarocladium</taxon>
    </lineage>
</organism>
<comment type="caution">
    <text evidence="3">The sequence shown here is derived from an EMBL/GenBank/DDBJ whole genome shotgun (WGS) entry which is preliminary data.</text>
</comment>
<keyword evidence="4" id="KW-1185">Reference proteome</keyword>
<name>A0AA39GAG6_SARSR</name>
<dbReference type="InterPro" id="IPR036928">
    <property type="entry name" value="AS_sf"/>
</dbReference>
<protein>
    <recommendedName>
        <fullName evidence="2">Amidase domain-containing protein</fullName>
    </recommendedName>
</protein>
<feature type="chain" id="PRO_5041390637" description="Amidase domain-containing protein" evidence="1">
    <location>
        <begin position="17"/>
        <end position="540"/>
    </location>
</feature>
<feature type="signal peptide" evidence="1">
    <location>
        <begin position="1"/>
        <end position="16"/>
    </location>
</feature>
<gene>
    <name evidence="3" type="ORF">NLU13_9611</name>
</gene>
<feature type="domain" description="Amidase" evidence="2">
    <location>
        <begin position="56"/>
        <end position="485"/>
    </location>
</feature>